<reference evidence="1 2" key="1">
    <citation type="journal article" date="2010" name="Science">
        <title>Genomic comparison of the ants Camponotus floridanus and Harpegnathos saltator.</title>
        <authorList>
            <person name="Bonasio R."/>
            <person name="Zhang G."/>
            <person name="Ye C."/>
            <person name="Mutti N.S."/>
            <person name="Fang X."/>
            <person name="Qin N."/>
            <person name="Donahue G."/>
            <person name="Yang P."/>
            <person name="Li Q."/>
            <person name="Li C."/>
            <person name="Zhang P."/>
            <person name="Huang Z."/>
            <person name="Berger S.L."/>
            <person name="Reinberg D."/>
            <person name="Wang J."/>
            <person name="Liebig J."/>
        </authorList>
    </citation>
    <scope>NUCLEOTIDE SEQUENCE [LARGE SCALE GENOMIC DNA]</scope>
    <source>
        <strain evidence="2">C129</strain>
    </source>
</reference>
<feature type="non-terminal residue" evidence="1">
    <location>
        <position position="42"/>
    </location>
</feature>
<gene>
    <name evidence="1" type="ORF">EAG_08605</name>
</gene>
<proteinExistence type="predicted"/>
<dbReference type="AlphaFoldDB" id="E2A2B1"/>
<sequence>KVRSIALSSCVGKIMERLINKRMIWWAEKEEKLAKDQNGFRR</sequence>
<evidence type="ECO:0000313" key="1">
    <source>
        <dbReference type="EMBL" id="EFN72428.1"/>
    </source>
</evidence>
<dbReference type="EMBL" id="GL436020">
    <property type="protein sequence ID" value="EFN72428.1"/>
    <property type="molecule type" value="Genomic_DNA"/>
</dbReference>
<evidence type="ECO:0008006" key="3">
    <source>
        <dbReference type="Google" id="ProtNLM"/>
    </source>
</evidence>
<evidence type="ECO:0000313" key="2">
    <source>
        <dbReference type="Proteomes" id="UP000000311"/>
    </source>
</evidence>
<dbReference type="InParanoid" id="E2A2B1"/>
<organism evidence="2">
    <name type="scientific">Camponotus floridanus</name>
    <name type="common">Florida carpenter ant</name>
    <dbReference type="NCBI Taxonomy" id="104421"/>
    <lineage>
        <taxon>Eukaryota</taxon>
        <taxon>Metazoa</taxon>
        <taxon>Ecdysozoa</taxon>
        <taxon>Arthropoda</taxon>
        <taxon>Hexapoda</taxon>
        <taxon>Insecta</taxon>
        <taxon>Pterygota</taxon>
        <taxon>Neoptera</taxon>
        <taxon>Endopterygota</taxon>
        <taxon>Hymenoptera</taxon>
        <taxon>Apocrita</taxon>
        <taxon>Aculeata</taxon>
        <taxon>Formicoidea</taxon>
        <taxon>Formicidae</taxon>
        <taxon>Formicinae</taxon>
        <taxon>Camponotus</taxon>
    </lineage>
</organism>
<protein>
    <recommendedName>
        <fullName evidence="3">Reverse transcriptase domain-containing protein</fullName>
    </recommendedName>
</protein>
<name>E2A2B1_CAMFO</name>
<feature type="non-terminal residue" evidence="1">
    <location>
        <position position="1"/>
    </location>
</feature>
<dbReference type="Proteomes" id="UP000000311">
    <property type="component" value="Unassembled WGS sequence"/>
</dbReference>
<accession>E2A2B1</accession>
<keyword evidence="2" id="KW-1185">Reference proteome</keyword>